<dbReference type="AlphaFoldDB" id="A0A9W6XX38"/>
<dbReference type="PROSITE" id="PS51279">
    <property type="entry name" value="BCNT_C"/>
    <property type="match status" value="1"/>
</dbReference>
<feature type="region of interest" description="Disordered" evidence="1">
    <location>
        <begin position="69"/>
        <end position="97"/>
    </location>
</feature>
<feature type="compositionally biased region" description="Basic residues" evidence="1">
    <location>
        <begin position="83"/>
        <end position="97"/>
    </location>
</feature>
<feature type="domain" description="BCNT-C" evidence="2">
    <location>
        <begin position="148"/>
        <end position="240"/>
    </location>
</feature>
<accession>A0A9W6XX38</accession>
<protein>
    <submittedName>
        <fullName evidence="3">Unnamed protein product</fullName>
    </submittedName>
</protein>
<reference evidence="3" key="1">
    <citation type="submission" date="2023-04" db="EMBL/GenBank/DDBJ databases">
        <title>Phytophthora fragariaefolia NBRC 109709.</title>
        <authorList>
            <person name="Ichikawa N."/>
            <person name="Sato H."/>
            <person name="Tonouchi N."/>
        </authorList>
    </citation>
    <scope>NUCLEOTIDE SEQUENCE</scope>
    <source>
        <strain evidence="3">NBRC 109709</strain>
    </source>
</reference>
<dbReference type="Pfam" id="PF07572">
    <property type="entry name" value="BCNT"/>
    <property type="match status" value="1"/>
</dbReference>
<feature type="compositionally biased region" description="Low complexity" evidence="1">
    <location>
        <begin position="228"/>
        <end position="239"/>
    </location>
</feature>
<organism evidence="3 4">
    <name type="scientific">Phytophthora fragariaefolia</name>
    <dbReference type="NCBI Taxonomy" id="1490495"/>
    <lineage>
        <taxon>Eukaryota</taxon>
        <taxon>Sar</taxon>
        <taxon>Stramenopiles</taxon>
        <taxon>Oomycota</taxon>
        <taxon>Peronosporomycetes</taxon>
        <taxon>Peronosporales</taxon>
        <taxon>Peronosporaceae</taxon>
        <taxon>Phytophthora</taxon>
    </lineage>
</organism>
<comment type="caution">
    <text evidence="3">The sequence shown here is derived from an EMBL/GenBank/DDBJ whole genome shotgun (WGS) entry which is preliminary data.</text>
</comment>
<dbReference type="OrthoDB" id="445677at2759"/>
<sequence>MGSSSDEDDGDYVPEGDDRLFFSNCSGNNDLNSRSVTTDSCVDALWEAMNAPTAVSAEATQRSARLLRGLTQRTTSAQDEKKKKTTKKKTTTKKKKRKLHEFSMPVLSVDVKRSRTDLALAAKQEKVERVVKFAGKEYSVRTSAAAEEKDRKGLDKVLEALDEPKKVSTMEKTSLDWDRFKEDEGIDEELTQYTKDGCVLALRTARKWGRGWLMAVVLVCAADTLRSRSSCSGSTSNASRLKRLSGRSNGNDSSCSRSRGVGGGLRRN</sequence>
<dbReference type="InterPro" id="IPR011421">
    <property type="entry name" value="BCNT-C"/>
</dbReference>
<evidence type="ECO:0000259" key="2">
    <source>
        <dbReference type="PROSITE" id="PS51279"/>
    </source>
</evidence>
<evidence type="ECO:0000313" key="4">
    <source>
        <dbReference type="Proteomes" id="UP001165121"/>
    </source>
</evidence>
<evidence type="ECO:0000256" key="1">
    <source>
        <dbReference type="SAM" id="MobiDB-lite"/>
    </source>
</evidence>
<feature type="region of interest" description="Disordered" evidence="1">
    <location>
        <begin position="228"/>
        <end position="268"/>
    </location>
</feature>
<evidence type="ECO:0000313" key="3">
    <source>
        <dbReference type="EMBL" id="GMF46875.1"/>
    </source>
</evidence>
<proteinExistence type="predicted"/>
<dbReference type="EMBL" id="BSXT01002052">
    <property type="protein sequence ID" value="GMF46875.1"/>
    <property type="molecule type" value="Genomic_DNA"/>
</dbReference>
<name>A0A9W6XX38_9STRA</name>
<dbReference type="Proteomes" id="UP001165121">
    <property type="component" value="Unassembled WGS sequence"/>
</dbReference>
<dbReference type="InterPro" id="IPR027124">
    <property type="entry name" value="Swc5/CFDP1/2"/>
</dbReference>
<dbReference type="PANTHER" id="PTHR48295:SF1">
    <property type="entry name" value="SWR1-COMPLEX PROTEIN 5"/>
    <property type="match status" value="1"/>
</dbReference>
<keyword evidence="4" id="KW-1185">Reference proteome</keyword>
<dbReference type="PANTHER" id="PTHR48295">
    <property type="entry name" value="CRANIOFACIAL DEVELOPMENT PROTEIN 1"/>
    <property type="match status" value="1"/>
</dbReference>
<gene>
    <name evidence="3" type="ORF">Pfra01_001743900</name>
</gene>